<protein>
    <submittedName>
        <fullName evidence="1">Uncharacterized protein</fullName>
    </submittedName>
</protein>
<proteinExistence type="predicted"/>
<reference evidence="1" key="1">
    <citation type="submission" date="2009-01" db="EMBL/GenBank/DDBJ databases">
        <authorList>
            <person name="Qin X."/>
            <person name="Bachman B."/>
            <person name="Battles P."/>
            <person name="Bell A."/>
            <person name="Bess C."/>
            <person name="Bickham C."/>
            <person name="Chaboub L."/>
            <person name="Chen D."/>
            <person name="Coyle M."/>
            <person name="Deiros D.R."/>
            <person name="Dinh H."/>
            <person name="Forbes L."/>
            <person name="Fowler G."/>
            <person name="Francisco L."/>
            <person name="Fu Q."/>
            <person name="Gubbala S."/>
            <person name="Hale W."/>
            <person name="Han Y."/>
            <person name="Hemphill L."/>
            <person name="Highlander S.K."/>
            <person name="Hirani K."/>
            <person name="Hogues M."/>
            <person name="Jackson L."/>
            <person name="Jakkamsetti A."/>
            <person name="Javaid M."/>
            <person name="Jiang H."/>
            <person name="Korchina V."/>
            <person name="Kovar C."/>
            <person name="Lara F."/>
            <person name="Lee S."/>
            <person name="Mata R."/>
            <person name="Mathew T."/>
            <person name="Moen C."/>
            <person name="Morales K."/>
            <person name="Munidasa M."/>
            <person name="Nazareth L."/>
            <person name="Ngo R."/>
            <person name="Nguyen L."/>
            <person name="Okwuonu G."/>
            <person name="Ongeri F."/>
            <person name="Patil S."/>
            <person name="Petrosino J."/>
            <person name="Pham C."/>
            <person name="Pham P."/>
            <person name="Pu L.-L."/>
            <person name="Puazo M."/>
            <person name="Raj R."/>
            <person name="Reid J."/>
            <person name="Rouhana J."/>
            <person name="Saada N."/>
            <person name="Shang Y."/>
            <person name="Simmons D."/>
            <person name="Thornton R."/>
            <person name="Warren J."/>
            <person name="Weissenberger G."/>
            <person name="Zhang J."/>
            <person name="Zhang L."/>
            <person name="Zhou C."/>
            <person name="Zhu D."/>
            <person name="Muzny D."/>
            <person name="Worley K."/>
            <person name="Gibbs R."/>
        </authorList>
    </citation>
    <scope>NUCLEOTIDE SEQUENCE [LARGE SCALE GENOMIC DNA]</scope>
    <source>
        <strain evidence="1">LMS2-1</strain>
    </source>
</reference>
<evidence type="ECO:0000313" key="1">
    <source>
        <dbReference type="EMBL" id="EEN79564.1"/>
    </source>
</evidence>
<dbReference type="HOGENOM" id="CLU_213846_0_0_9"/>
<dbReference type="AlphaFoldDB" id="C2JZL6"/>
<dbReference type="Proteomes" id="UP000004525">
    <property type="component" value="Unassembled WGS sequence"/>
</dbReference>
<organism evidence="1 2">
    <name type="scientific">Lacticaseibacillus rhamnosus (strain LMS2-1)</name>
    <dbReference type="NCBI Taxonomy" id="525361"/>
    <lineage>
        <taxon>Bacteria</taxon>
        <taxon>Bacillati</taxon>
        <taxon>Bacillota</taxon>
        <taxon>Bacilli</taxon>
        <taxon>Lactobacillales</taxon>
        <taxon>Lactobacillaceae</taxon>
        <taxon>Lacticaseibacillus</taxon>
    </lineage>
</organism>
<keyword evidence="2" id="KW-1185">Reference proteome</keyword>
<name>C2JZL6_LACRM</name>
<comment type="caution">
    <text evidence="1">The sequence shown here is derived from an EMBL/GenBank/DDBJ whole genome shotgun (WGS) entry which is preliminary data.</text>
</comment>
<evidence type="ECO:0000313" key="2">
    <source>
        <dbReference type="Proteomes" id="UP000004525"/>
    </source>
</evidence>
<dbReference type="EMBL" id="ACIZ01000098">
    <property type="protein sequence ID" value="EEN79564.1"/>
    <property type="molecule type" value="Genomic_DNA"/>
</dbReference>
<sequence length="42" mass="4704">MIGKKASANVCTNDIWLMLFYLLAQISCLNGGDMVDIRCAFY</sequence>
<accession>C2JZL6</accession>
<gene>
    <name evidence="1" type="ORF">HMPREF0539_2351</name>
</gene>